<dbReference type="Gramene" id="OIT18623">
    <property type="protein sequence ID" value="OIT18623"/>
    <property type="gene ID" value="A4A49_43859"/>
</dbReference>
<feature type="region of interest" description="Disordered" evidence="1">
    <location>
        <begin position="1"/>
        <end position="59"/>
    </location>
</feature>
<accession>A0A1J6IF30</accession>
<dbReference type="EMBL" id="MJEQ01021736">
    <property type="protein sequence ID" value="OIT18623.1"/>
    <property type="molecule type" value="Genomic_DNA"/>
</dbReference>
<organism evidence="2 4">
    <name type="scientific">Nicotiana attenuata</name>
    <name type="common">Coyote tobacco</name>
    <dbReference type="NCBI Taxonomy" id="49451"/>
    <lineage>
        <taxon>Eukaryota</taxon>
        <taxon>Viridiplantae</taxon>
        <taxon>Streptophyta</taxon>
        <taxon>Embryophyta</taxon>
        <taxon>Tracheophyta</taxon>
        <taxon>Spermatophyta</taxon>
        <taxon>Magnoliopsida</taxon>
        <taxon>eudicotyledons</taxon>
        <taxon>Gunneridae</taxon>
        <taxon>Pentapetalae</taxon>
        <taxon>asterids</taxon>
        <taxon>lamiids</taxon>
        <taxon>Solanales</taxon>
        <taxon>Solanaceae</taxon>
        <taxon>Nicotianoideae</taxon>
        <taxon>Nicotianeae</taxon>
        <taxon>Nicotiana</taxon>
    </lineage>
</organism>
<protein>
    <submittedName>
        <fullName evidence="2">Uncharacterized protein</fullName>
    </submittedName>
</protein>
<evidence type="ECO:0000313" key="4">
    <source>
        <dbReference type="Proteomes" id="UP000187609"/>
    </source>
</evidence>
<evidence type="ECO:0000313" key="3">
    <source>
        <dbReference type="EMBL" id="OIT18623.1"/>
    </source>
</evidence>
<evidence type="ECO:0000256" key="1">
    <source>
        <dbReference type="SAM" id="MobiDB-lite"/>
    </source>
</evidence>
<sequence>MTNNHQKDQWQTQKRKNLKGVNAKTKQEKNTQPMDNISENQTPVNHQSTYKESNIQDDHQMAQESVKIVEMPKYTAEVEGENMASQVEFQDGNPKKLDGLQILQESTGAPVNLEELEKLQHTPQSESVYESTVATLEERCHLNKSSTSSLEENEVMQLQSDEDIVSPDETDIVQFDALEGEEYQLMMIQETGETSDQHTKLDKELDIVTKVSETSNNMQLACTSATDQNMTLQLHVPLKKPLQTLHDLVTHNVELVNTPMLEQQQREEEGDNESTATNFQQVAREADLSSRYSTKGGKKSKKQNQNREQQKPSRIIPRGQLYYPNND</sequence>
<dbReference type="Gramene" id="OIT03494">
    <property type="protein sequence ID" value="OIT03494"/>
    <property type="gene ID" value="A4A49_57534"/>
</dbReference>
<dbReference type="AlphaFoldDB" id="A0A1J6IF30"/>
<dbReference type="EMBL" id="MJEQ01037187">
    <property type="protein sequence ID" value="OIT03494.1"/>
    <property type="molecule type" value="Genomic_DNA"/>
</dbReference>
<name>A0A1J6IF30_NICAT</name>
<gene>
    <name evidence="3" type="ORF">A4A49_43859</name>
    <name evidence="2" type="ORF">A4A49_57534</name>
</gene>
<keyword evidence="4" id="KW-1185">Reference proteome</keyword>
<proteinExistence type="predicted"/>
<dbReference type="Proteomes" id="UP000187609">
    <property type="component" value="Unassembled WGS sequence"/>
</dbReference>
<comment type="caution">
    <text evidence="2">The sequence shown here is derived from an EMBL/GenBank/DDBJ whole genome shotgun (WGS) entry which is preliminary data.</text>
</comment>
<feature type="region of interest" description="Disordered" evidence="1">
    <location>
        <begin position="262"/>
        <end position="327"/>
    </location>
</feature>
<evidence type="ECO:0000313" key="2">
    <source>
        <dbReference type="EMBL" id="OIT03494.1"/>
    </source>
</evidence>
<reference evidence="2 4" key="1">
    <citation type="submission" date="2016-11" db="EMBL/GenBank/DDBJ databases">
        <title>The genome of Nicotiana attenuata.</title>
        <authorList>
            <person name="Xu S."/>
            <person name="Brockmoeller T."/>
            <person name="Gaquerel E."/>
            <person name="Navarro A."/>
            <person name="Kuhl H."/>
            <person name="Gase K."/>
            <person name="Ling Z."/>
            <person name="Zhou W."/>
            <person name="Kreitzer C."/>
            <person name="Stanke M."/>
            <person name="Tang H."/>
            <person name="Lyons E."/>
            <person name="Pandey P."/>
            <person name="Pandey S.P."/>
            <person name="Timmermann B."/>
            <person name="Baldwin I.T."/>
        </authorList>
    </citation>
    <scope>NUCLEOTIDE SEQUENCE [LARGE SCALE GENOMIC DNA]</scope>
    <source>
        <strain evidence="4">cv. UT</strain>
        <strain evidence="2">UT</strain>
        <tissue evidence="2">Leaves</tissue>
    </source>
</reference>
<feature type="compositionally biased region" description="Polar residues" evidence="1">
    <location>
        <begin position="30"/>
        <end position="53"/>
    </location>
</feature>